<feature type="transmembrane region" description="Helical" evidence="6">
    <location>
        <begin position="486"/>
        <end position="508"/>
    </location>
</feature>
<feature type="region of interest" description="Disordered" evidence="5">
    <location>
        <begin position="1"/>
        <end position="20"/>
    </location>
</feature>
<evidence type="ECO:0000313" key="9">
    <source>
        <dbReference type="Proteomes" id="UP001152798"/>
    </source>
</evidence>
<feature type="transmembrane region" description="Helical" evidence="6">
    <location>
        <begin position="241"/>
        <end position="258"/>
    </location>
</feature>
<feature type="transmembrane region" description="Helical" evidence="6">
    <location>
        <begin position="265"/>
        <end position="286"/>
    </location>
</feature>
<feature type="transmembrane region" description="Helical" evidence="6">
    <location>
        <begin position="306"/>
        <end position="324"/>
    </location>
</feature>
<evidence type="ECO:0000256" key="1">
    <source>
        <dbReference type="ARBA" id="ARBA00004141"/>
    </source>
</evidence>
<accession>A0A9P0MNF9</accession>
<name>A0A9P0MNF9_NEZVI</name>
<gene>
    <name evidence="8" type="ORF">NEZAVI_LOCUS6988</name>
</gene>
<dbReference type="EMBL" id="OV725079">
    <property type="protein sequence ID" value="CAH1397061.1"/>
    <property type="molecule type" value="Genomic_DNA"/>
</dbReference>
<feature type="transmembrane region" description="Helical" evidence="6">
    <location>
        <begin position="449"/>
        <end position="474"/>
    </location>
</feature>
<sequence length="515" mass="56578">MSSSGRKHRQESAPLHKASEPKFELLTVDLSENLGRTPRPIITEYDPKKRTARTELGDLVLVKYKCHSNNVPTSMTNGSTLPLVSSTALADQEAGGYNPFEHRRLEHPTTDAETLIHLLKGSLGTGILAMPLAFKNSGLFFGLIATCIIGLICTYCIHILVKCSHILCRRMKVPSLGFADVAEVAFMAGPKSVRQFSTLARAIINSFLVIDLLGCCCVYISFVAKNAKMVGDVVFEHDIDLRFYMLSLLPLLIAVNLIRNLKYLAPFSMVANILMAVGMVITFFYVFRDGLPAVGDRPSFASFETLPIYFGTAIFALEGVGVVMPLENNMKTPTHFIGCPGVLNTGMFFVVSLYAGVGFFGYLKYGDATMDSVTLNLPKELLAQSVNIMIAIAIFLTYALQFYVPMEIIWKALKHRFTSRPLLAESSIRIFLVCATMAVAIAVPNIGPFISLVGAVCLSTLGLMFPSFIELVVLWESGLGRFNWILWKNLFIISFGVLGFVTGTITSLHEMSASK</sequence>
<organism evidence="8 9">
    <name type="scientific">Nezara viridula</name>
    <name type="common">Southern green stink bug</name>
    <name type="synonym">Cimex viridulus</name>
    <dbReference type="NCBI Taxonomy" id="85310"/>
    <lineage>
        <taxon>Eukaryota</taxon>
        <taxon>Metazoa</taxon>
        <taxon>Ecdysozoa</taxon>
        <taxon>Arthropoda</taxon>
        <taxon>Hexapoda</taxon>
        <taxon>Insecta</taxon>
        <taxon>Pterygota</taxon>
        <taxon>Neoptera</taxon>
        <taxon>Paraneoptera</taxon>
        <taxon>Hemiptera</taxon>
        <taxon>Heteroptera</taxon>
        <taxon>Panheteroptera</taxon>
        <taxon>Pentatomomorpha</taxon>
        <taxon>Pentatomoidea</taxon>
        <taxon>Pentatomidae</taxon>
        <taxon>Pentatominae</taxon>
        <taxon>Nezara</taxon>
    </lineage>
</organism>
<evidence type="ECO:0000256" key="3">
    <source>
        <dbReference type="ARBA" id="ARBA00022989"/>
    </source>
</evidence>
<keyword evidence="4 6" id="KW-0472">Membrane</keyword>
<keyword evidence="2 6" id="KW-0812">Transmembrane</keyword>
<feature type="transmembrane region" description="Helical" evidence="6">
    <location>
        <begin position="202"/>
        <end position="221"/>
    </location>
</feature>
<dbReference type="Proteomes" id="UP001152798">
    <property type="component" value="Chromosome 3"/>
</dbReference>
<dbReference type="OrthoDB" id="1684102at2759"/>
<comment type="subcellular location">
    <subcellularLocation>
        <location evidence="1">Membrane</location>
        <topology evidence="1">Multi-pass membrane protein</topology>
    </subcellularLocation>
</comment>
<feature type="domain" description="Amino acid transporter transmembrane" evidence="7">
    <location>
        <begin position="112"/>
        <end position="506"/>
    </location>
</feature>
<feature type="transmembrane region" description="Helical" evidence="6">
    <location>
        <begin position="336"/>
        <end position="361"/>
    </location>
</feature>
<proteinExistence type="predicted"/>
<evidence type="ECO:0000256" key="2">
    <source>
        <dbReference type="ARBA" id="ARBA00022692"/>
    </source>
</evidence>
<dbReference type="Pfam" id="PF01490">
    <property type="entry name" value="Aa_trans"/>
    <property type="match status" value="1"/>
</dbReference>
<dbReference type="PANTHER" id="PTHR22950:SF460">
    <property type="entry name" value="PROTON-COUPLED AMINO ACID TRANSPORTER 4-LIKE PROTEIN"/>
    <property type="match status" value="1"/>
</dbReference>
<keyword evidence="3 6" id="KW-1133">Transmembrane helix</keyword>
<dbReference type="AlphaFoldDB" id="A0A9P0MNF9"/>
<feature type="transmembrane region" description="Helical" evidence="6">
    <location>
        <begin position="422"/>
        <end position="443"/>
    </location>
</feature>
<protein>
    <recommendedName>
        <fullName evidence="7">Amino acid transporter transmembrane domain-containing protein</fullName>
    </recommendedName>
</protein>
<dbReference type="GO" id="GO:0005774">
    <property type="term" value="C:vacuolar membrane"/>
    <property type="evidence" value="ECO:0007669"/>
    <property type="project" value="TreeGrafter"/>
</dbReference>
<evidence type="ECO:0000256" key="4">
    <source>
        <dbReference type="ARBA" id="ARBA00023136"/>
    </source>
</evidence>
<evidence type="ECO:0000313" key="8">
    <source>
        <dbReference type="EMBL" id="CAH1397061.1"/>
    </source>
</evidence>
<evidence type="ECO:0000256" key="6">
    <source>
        <dbReference type="SAM" id="Phobius"/>
    </source>
</evidence>
<evidence type="ECO:0000256" key="5">
    <source>
        <dbReference type="SAM" id="MobiDB-lite"/>
    </source>
</evidence>
<evidence type="ECO:0000259" key="7">
    <source>
        <dbReference type="Pfam" id="PF01490"/>
    </source>
</evidence>
<reference evidence="8" key="1">
    <citation type="submission" date="2022-01" db="EMBL/GenBank/DDBJ databases">
        <authorList>
            <person name="King R."/>
        </authorList>
    </citation>
    <scope>NUCLEOTIDE SEQUENCE</scope>
</reference>
<dbReference type="PANTHER" id="PTHR22950">
    <property type="entry name" value="AMINO ACID TRANSPORTER"/>
    <property type="match status" value="1"/>
</dbReference>
<feature type="transmembrane region" description="Helical" evidence="6">
    <location>
        <begin position="381"/>
        <end position="401"/>
    </location>
</feature>
<dbReference type="GO" id="GO:0015179">
    <property type="term" value="F:L-amino acid transmembrane transporter activity"/>
    <property type="evidence" value="ECO:0007669"/>
    <property type="project" value="TreeGrafter"/>
</dbReference>
<keyword evidence="9" id="KW-1185">Reference proteome</keyword>
<dbReference type="InterPro" id="IPR013057">
    <property type="entry name" value="AA_transpt_TM"/>
</dbReference>
<feature type="transmembrane region" description="Helical" evidence="6">
    <location>
        <begin position="140"/>
        <end position="161"/>
    </location>
</feature>